<accession>A0A5B7CYZ1</accession>
<sequence length="94" mass="10401">MQMRGKLEHTGEEKALFSLHYDQFSVSAKYRVVSRWGNKNTETGFPNDLAPCLLRLTCAMNQVAVFPAQSWSANGSPQCPTEIPAQPPGKCCVQ</sequence>
<evidence type="ECO:0000313" key="1">
    <source>
        <dbReference type="EMBL" id="MPC13994.1"/>
    </source>
</evidence>
<dbReference type="Proteomes" id="UP000324222">
    <property type="component" value="Unassembled WGS sequence"/>
</dbReference>
<dbReference type="EMBL" id="VSRR010000321">
    <property type="protein sequence ID" value="MPC13994.1"/>
    <property type="molecule type" value="Genomic_DNA"/>
</dbReference>
<protein>
    <submittedName>
        <fullName evidence="1">Uncharacterized protein</fullName>
    </submittedName>
</protein>
<proteinExistence type="predicted"/>
<organism evidence="1 2">
    <name type="scientific">Portunus trituberculatus</name>
    <name type="common">Swimming crab</name>
    <name type="synonym">Neptunus trituberculatus</name>
    <dbReference type="NCBI Taxonomy" id="210409"/>
    <lineage>
        <taxon>Eukaryota</taxon>
        <taxon>Metazoa</taxon>
        <taxon>Ecdysozoa</taxon>
        <taxon>Arthropoda</taxon>
        <taxon>Crustacea</taxon>
        <taxon>Multicrustacea</taxon>
        <taxon>Malacostraca</taxon>
        <taxon>Eumalacostraca</taxon>
        <taxon>Eucarida</taxon>
        <taxon>Decapoda</taxon>
        <taxon>Pleocyemata</taxon>
        <taxon>Brachyura</taxon>
        <taxon>Eubrachyura</taxon>
        <taxon>Portunoidea</taxon>
        <taxon>Portunidae</taxon>
        <taxon>Portuninae</taxon>
        <taxon>Portunus</taxon>
    </lineage>
</organism>
<dbReference type="AlphaFoldDB" id="A0A5B7CYZ1"/>
<reference evidence="1 2" key="1">
    <citation type="submission" date="2019-05" db="EMBL/GenBank/DDBJ databases">
        <title>Another draft genome of Portunus trituberculatus and its Hox gene families provides insights of decapod evolution.</title>
        <authorList>
            <person name="Jeong J.-H."/>
            <person name="Song I."/>
            <person name="Kim S."/>
            <person name="Choi T."/>
            <person name="Kim D."/>
            <person name="Ryu S."/>
            <person name="Kim W."/>
        </authorList>
    </citation>
    <scope>NUCLEOTIDE SEQUENCE [LARGE SCALE GENOMIC DNA]</scope>
    <source>
        <tissue evidence="1">Muscle</tissue>
    </source>
</reference>
<name>A0A5B7CYZ1_PORTR</name>
<gene>
    <name evidence="1" type="ORF">E2C01_006747</name>
</gene>
<comment type="caution">
    <text evidence="1">The sequence shown here is derived from an EMBL/GenBank/DDBJ whole genome shotgun (WGS) entry which is preliminary data.</text>
</comment>
<evidence type="ECO:0000313" key="2">
    <source>
        <dbReference type="Proteomes" id="UP000324222"/>
    </source>
</evidence>
<keyword evidence="2" id="KW-1185">Reference proteome</keyword>